<keyword evidence="3" id="KW-0804">Transcription</keyword>
<dbReference type="Pfam" id="PF01022">
    <property type="entry name" value="HTH_5"/>
    <property type="match status" value="1"/>
</dbReference>
<dbReference type="Gene3D" id="1.10.10.10">
    <property type="entry name" value="Winged helix-like DNA-binding domain superfamily/Winged helix DNA-binding domain"/>
    <property type="match status" value="1"/>
</dbReference>
<dbReference type="PRINTS" id="PR00778">
    <property type="entry name" value="HTHARSR"/>
</dbReference>
<evidence type="ECO:0000256" key="3">
    <source>
        <dbReference type="ARBA" id="ARBA00023163"/>
    </source>
</evidence>
<organism evidence="5 6">
    <name type="scientific">Candidatus Acidulodesulfobacterium acidiphilum</name>
    <dbReference type="NCBI Taxonomy" id="2597224"/>
    <lineage>
        <taxon>Bacteria</taxon>
        <taxon>Deltaproteobacteria</taxon>
        <taxon>Candidatus Acidulodesulfobacterales</taxon>
        <taxon>Candidatus Acidulodesulfobacterium</taxon>
    </lineage>
</organism>
<dbReference type="InterPro" id="IPR036390">
    <property type="entry name" value="WH_DNA-bd_sf"/>
</dbReference>
<evidence type="ECO:0000313" key="6">
    <source>
        <dbReference type="Proteomes" id="UP000322454"/>
    </source>
</evidence>
<keyword evidence="2" id="KW-0238">DNA-binding</keyword>
<accession>A0A520XH06</accession>
<dbReference type="SUPFAM" id="SSF46785">
    <property type="entry name" value="Winged helix' DNA-binding domain"/>
    <property type="match status" value="1"/>
</dbReference>
<name>A0A520XH06_9DELT</name>
<evidence type="ECO:0000259" key="4">
    <source>
        <dbReference type="PROSITE" id="PS50987"/>
    </source>
</evidence>
<evidence type="ECO:0000313" key="5">
    <source>
        <dbReference type="EMBL" id="RZV40460.1"/>
    </source>
</evidence>
<dbReference type="AlphaFoldDB" id="A0A520XH06"/>
<comment type="caution">
    <text evidence="5">The sequence shown here is derived from an EMBL/GenBank/DDBJ whole genome shotgun (WGS) entry which is preliminary data.</text>
</comment>
<protein>
    <submittedName>
        <fullName evidence="5">ArsR family transcriptional regulator</fullName>
    </submittedName>
</protein>
<feature type="domain" description="HTH arsR-type" evidence="4">
    <location>
        <begin position="1"/>
        <end position="97"/>
    </location>
</feature>
<reference evidence="5 6" key="1">
    <citation type="submission" date="2019-01" db="EMBL/GenBank/DDBJ databases">
        <title>Insights into ecological role of a new deltaproteobacterial order Candidatus Sinidesulfobacterales (Sva0485) by metagenomics and metatranscriptomics.</title>
        <authorList>
            <person name="Tan S."/>
            <person name="Liu J."/>
            <person name="Fang Y."/>
            <person name="Hedlund B."/>
            <person name="Lian Z.-H."/>
            <person name="Huang L.-Y."/>
            <person name="Li J.-T."/>
            <person name="Huang L.-N."/>
            <person name="Li W.-J."/>
            <person name="Jiang H.-C."/>
            <person name="Dong H.-L."/>
            <person name="Shu W.-S."/>
        </authorList>
    </citation>
    <scope>NUCLEOTIDE SEQUENCE [LARGE SCALE GENOMIC DNA]</scope>
    <source>
        <strain evidence="5">AP4</strain>
    </source>
</reference>
<keyword evidence="1" id="KW-0805">Transcription regulation</keyword>
<sequence>MTNNELMLNKFFKLLGDENKFKIISELKNGEKCVCVIYKALGLDQTLVSHHLSALKKAGLIDGRKAGKWVYYSLNRKAFKELENLYNNLFGIKNLKEAKSDDCDDAICGV</sequence>
<dbReference type="NCBIfam" id="NF033788">
    <property type="entry name" value="HTH_metalloreg"/>
    <property type="match status" value="1"/>
</dbReference>
<dbReference type="PANTHER" id="PTHR33154">
    <property type="entry name" value="TRANSCRIPTIONAL REGULATOR, ARSR FAMILY"/>
    <property type="match status" value="1"/>
</dbReference>
<dbReference type="InterPro" id="IPR051081">
    <property type="entry name" value="HTH_MetalResp_TranReg"/>
</dbReference>
<dbReference type="SMART" id="SM00418">
    <property type="entry name" value="HTH_ARSR"/>
    <property type="match status" value="1"/>
</dbReference>
<dbReference type="Proteomes" id="UP000322454">
    <property type="component" value="Unassembled WGS sequence"/>
</dbReference>
<dbReference type="CDD" id="cd00090">
    <property type="entry name" value="HTH_ARSR"/>
    <property type="match status" value="1"/>
</dbReference>
<dbReference type="GO" id="GO:0003677">
    <property type="term" value="F:DNA binding"/>
    <property type="evidence" value="ECO:0007669"/>
    <property type="project" value="UniProtKB-KW"/>
</dbReference>
<gene>
    <name evidence="5" type="ORF">EVJ48_00630</name>
</gene>
<dbReference type="GO" id="GO:0003700">
    <property type="term" value="F:DNA-binding transcription factor activity"/>
    <property type="evidence" value="ECO:0007669"/>
    <property type="project" value="InterPro"/>
</dbReference>
<dbReference type="PANTHER" id="PTHR33154:SF18">
    <property type="entry name" value="ARSENICAL RESISTANCE OPERON REPRESSOR"/>
    <property type="match status" value="1"/>
</dbReference>
<dbReference type="InterPro" id="IPR011991">
    <property type="entry name" value="ArsR-like_HTH"/>
</dbReference>
<dbReference type="EMBL" id="SHMQ01000001">
    <property type="protein sequence ID" value="RZV40460.1"/>
    <property type="molecule type" value="Genomic_DNA"/>
</dbReference>
<proteinExistence type="predicted"/>
<evidence type="ECO:0000256" key="2">
    <source>
        <dbReference type="ARBA" id="ARBA00023125"/>
    </source>
</evidence>
<dbReference type="InterPro" id="IPR036388">
    <property type="entry name" value="WH-like_DNA-bd_sf"/>
</dbReference>
<dbReference type="InterPro" id="IPR001845">
    <property type="entry name" value="HTH_ArsR_DNA-bd_dom"/>
</dbReference>
<evidence type="ECO:0000256" key="1">
    <source>
        <dbReference type="ARBA" id="ARBA00023015"/>
    </source>
</evidence>
<dbReference type="PROSITE" id="PS50987">
    <property type="entry name" value="HTH_ARSR_2"/>
    <property type="match status" value="1"/>
</dbReference>